<gene>
    <name evidence="8" type="ORF">HMPREF9698_00900</name>
</gene>
<dbReference type="PANTHER" id="PTHR30429">
    <property type="entry name" value="D-METHIONINE-BINDING LIPOPROTEIN METQ"/>
    <property type="match status" value="1"/>
</dbReference>
<dbReference type="Gene3D" id="3.40.190.10">
    <property type="entry name" value="Periplasmic binding protein-like II"/>
    <property type="match status" value="2"/>
</dbReference>
<dbReference type="GO" id="GO:0016020">
    <property type="term" value="C:membrane"/>
    <property type="evidence" value="ECO:0007669"/>
    <property type="project" value="UniProtKB-SubCell"/>
</dbReference>
<keyword evidence="9" id="KW-1185">Reference proteome</keyword>
<sequence length="324" mass="35991">MELRQGLLKKLGMVTAASLVLVACNDNGGQEADPTQESEENTGQTDDQAEDQNDSQDDTDNQGEADNQEDDQAEDTASDIPEDFNFSIASHTTPMVDVVELAIEELEDQGFQGELVPVNDNIQYNEAVLNDEAFASFAQHEPFMEIFNEERDGDLVAIQKIYNAIVGFYSPNYDSIDDLEEGAEVVIAGDMANTARSLFILEQHDLITLDDEEELFPSLDNIEDNPYDLQFVELEVSNTAQGYLDGYDLVFAYPTFIEQAAGLTPDDALILEEDPDNLFAISVVVREENADTPEAEKLKEAFTSDRVTEFLDDLAEDGHLERAF</sequence>
<name>K9EWJ9_9LACT</name>
<keyword evidence="5" id="KW-0564">Palmitate</keyword>
<evidence type="ECO:0000256" key="4">
    <source>
        <dbReference type="ARBA" id="ARBA00023136"/>
    </source>
</evidence>
<feature type="compositionally biased region" description="Acidic residues" evidence="7">
    <location>
        <begin position="47"/>
        <end position="76"/>
    </location>
</feature>
<feature type="region of interest" description="Disordered" evidence="7">
    <location>
        <begin position="26"/>
        <end position="76"/>
    </location>
</feature>
<reference evidence="8 9" key="1">
    <citation type="submission" date="2012-09" db="EMBL/GenBank/DDBJ databases">
        <title>The Genome Sequence of Alloiococcus otitis ATCC 51267.</title>
        <authorList>
            <consortium name="The Broad Institute Genome Sequencing Platform"/>
            <person name="Earl A."/>
            <person name="Ward D."/>
            <person name="Feldgarden M."/>
            <person name="Gevers D."/>
            <person name="Huys G."/>
            <person name="Walker B."/>
            <person name="Young S.K."/>
            <person name="Zeng Q."/>
            <person name="Gargeya S."/>
            <person name="Fitzgerald M."/>
            <person name="Haas B."/>
            <person name="Abouelleil A."/>
            <person name="Alvarado L."/>
            <person name="Arachchi H.M."/>
            <person name="Berlin A.M."/>
            <person name="Chapman S.B."/>
            <person name="Goldberg J."/>
            <person name="Griggs A."/>
            <person name="Gujja S."/>
            <person name="Hansen M."/>
            <person name="Howarth C."/>
            <person name="Imamovic A."/>
            <person name="Larimer J."/>
            <person name="McCowen C."/>
            <person name="Montmayeur A."/>
            <person name="Murphy C."/>
            <person name="Neiman D."/>
            <person name="Pearson M."/>
            <person name="Priest M."/>
            <person name="Roberts A."/>
            <person name="Saif S."/>
            <person name="Shea T."/>
            <person name="Sisk P."/>
            <person name="Sykes S."/>
            <person name="Wortman J."/>
            <person name="Nusbaum C."/>
            <person name="Birren B."/>
        </authorList>
    </citation>
    <scope>NUCLEOTIDE SEQUENCE [LARGE SCALE GENOMIC DNA]</scope>
    <source>
        <strain evidence="8 9">ATCC 51267</strain>
    </source>
</reference>
<evidence type="ECO:0000256" key="6">
    <source>
        <dbReference type="ARBA" id="ARBA00023288"/>
    </source>
</evidence>
<proteinExistence type="inferred from homology"/>
<protein>
    <submittedName>
        <fullName evidence="8">YaeC family lipoprotein</fullName>
    </submittedName>
</protein>
<keyword evidence="6 8" id="KW-0449">Lipoprotein</keyword>
<evidence type="ECO:0000313" key="9">
    <source>
        <dbReference type="Proteomes" id="UP000009875"/>
    </source>
</evidence>
<keyword evidence="3" id="KW-0732">Signal</keyword>
<dbReference type="HOGENOM" id="CLU_067080_0_0_9"/>
<evidence type="ECO:0000256" key="3">
    <source>
        <dbReference type="ARBA" id="ARBA00022729"/>
    </source>
</evidence>
<evidence type="ECO:0000256" key="1">
    <source>
        <dbReference type="ARBA" id="ARBA00004635"/>
    </source>
</evidence>
<comment type="similarity">
    <text evidence="2">Belongs to the NlpA lipoprotein family.</text>
</comment>
<dbReference type="RefSeq" id="WP_003777805.1">
    <property type="nucleotide sequence ID" value="NZ_JH992958.1"/>
</dbReference>
<evidence type="ECO:0000256" key="5">
    <source>
        <dbReference type="ARBA" id="ARBA00023139"/>
    </source>
</evidence>
<evidence type="ECO:0000256" key="7">
    <source>
        <dbReference type="SAM" id="MobiDB-lite"/>
    </source>
</evidence>
<organism evidence="8 9">
    <name type="scientific">Alloiococcus otitis ATCC 51267</name>
    <dbReference type="NCBI Taxonomy" id="883081"/>
    <lineage>
        <taxon>Bacteria</taxon>
        <taxon>Bacillati</taxon>
        <taxon>Bacillota</taxon>
        <taxon>Bacilli</taxon>
        <taxon>Lactobacillales</taxon>
        <taxon>Carnobacteriaceae</taxon>
        <taxon>Alloiococcus</taxon>
    </lineage>
</organism>
<dbReference type="AlphaFoldDB" id="K9EWJ9"/>
<evidence type="ECO:0000313" key="8">
    <source>
        <dbReference type="EMBL" id="EKU93605.1"/>
    </source>
</evidence>
<dbReference type="PANTHER" id="PTHR30429:SF1">
    <property type="entry name" value="D-METHIONINE-BINDING LIPOPROTEIN METQ-RELATED"/>
    <property type="match status" value="1"/>
</dbReference>
<dbReference type="SUPFAM" id="SSF53850">
    <property type="entry name" value="Periplasmic binding protein-like II"/>
    <property type="match status" value="1"/>
</dbReference>
<evidence type="ECO:0000256" key="2">
    <source>
        <dbReference type="ARBA" id="ARBA00008973"/>
    </source>
</evidence>
<dbReference type="Pfam" id="PF03180">
    <property type="entry name" value="Lipoprotein_9"/>
    <property type="match status" value="1"/>
</dbReference>
<keyword evidence="4" id="KW-0472">Membrane</keyword>
<accession>K9EWJ9</accession>
<dbReference type="InterPro" id="IPR004872">
    <property type="entry name" value="Lipoprotein_NlpA"/>
</dbReference>
<dbReference type="STRING" id="883081.HMPREF9698_00900"/>
<dbReference type="OrthoDB" id="9812878at2"/>
<comment type="subcellular location">
    <subcellularLocation>
        <location evidence="1">Membrane</location>
        <topology evidence="1">Lipid-anchor</topology>
    </subcellularLocation>
</comment>
<comment type="caution">
    <text evidence="8">The sequence shown here is derived from an EMBL/GenBank/DDBJ whole genome shotgun (WGS) entry which is preliminary data.</text>
</comment>
<dbReference type="Proteomes" id="UP000009875">
    <property type="component" value="Unassembled WGS sequence"/>
</dbReference>
<dbReference type="PROSITE" id="PS51257">
    <property type="entry name" value="PROKAR_LIPOPROTEIN"/>
    <property type="match status" value="1"/>
</dbReference>
<dbReference type="EMBL" id="AGXA01000018">
    <property type="protein sequence ID" value="EKU93605.1"/>
    <property type="molecule type" value="Genomic_DNA"/>
</dbReference>
<dbReference type="PATRIC" id="fig|883081.3.peg.897"/>
<dbReference type="eggNOG" id="COG1464">
    <property type="taxonomic scope" value="Bacteria"/>
</dbReference>